<reference evidence="3" key="1">
    <citation type="journal article" date="2011" name="Nat. Commun.">
        <title>Effector diversification within compartments of the Leptosphaeria maculans genome affected by Repeat-Induced Point mutations.</title>
        <authorList>
            <person name="Rouxel T."/>
            <person name="Grandaubert J."/>
            <person name="Hane J.K."/>
            <person name="Hoede C."/>
            <person name="van de Wouw A.P."/>
            <person name="Couloux A."/>
            <person name="Dominguez V."/>
            <person name="Anthouard V."/>
            <person name="Bally P."/>
            <person name="Bourras S."/>
            <person name="Cozijnsen A.J."/>
            <person name="Ciuffetti L.M."/>
            <person name="Degrave A."/>
            <person name="Dilmaghani A."/>
            <person name="Duret L."/>
            <person name="Fudal I."/>
            <person name="Goodwin S.B."/>
            <person name="Gout L."/>
            <person name="Glaser N."/>
            <person name="Linglin J."/>
            <person name="Kema G.H.J."/>
            <person name="Lapalu N."/>
            <person name="Lawrence C.B."/>
            <person name="May K."/>
            <person name="Meyer M."/>
            <person name="Ollivier B."/>
            <person name="Poulain J."/>
            <person name="Schoch C.L."/>
            <person name="Simon A."/>
            <person name="Spatafora J.W."/>
            <person name="Stachowiak A."/>
            <person name="Turgeon B.G."/>
            <person name="Tyler B.M."/>
            <person name="Vincent D."/>
            <person name="Weissenbach J."/>
            <person name="Amselem J."/>
            <person name="Quesneville H."/>
            <person name="Oliver R.P."/>
            <person name="Wincker P."/>
            <person name="Balesdent M.-H."/>
            <person name="Howlett B.J."/>
        </authorList>
    </citation>
    <scope>NUCLEOTIDE SEQUENCE [LARGE SCALE GENOMIC DNA]</scope>
    <source>
        <strain evidence="3">JN3 / isolate v23.1.3 / race Av1-4-5-6-7-8</strain>
    </source>
</reference>
<dbReference type="OrthoDB" id="3363151at2759"/>
<feature type="transmembrane region" description="Helical" evidence="1">
    <location>
        <begin position="195"/>
        <end position="216"/>
    </location>
</feature>
<proteinExistence type="predicted"/>
<keyword evidence="1" id="KW-1133">Transmembrane helix</keyword>
<sequence>MKSTLQSSSIGTFFSSSNGISIAATRDQDYLIGLRGTLVVQSFLFVFFHVFLPTALPDSNNTDGPLYQKVLRKSFSVLFANEALIYSWIIFLSARTICLPYLTHSAREVCASSVFRRCIRLFVPTFVAYSLAAAAFSSSSSEYVSDFLRITGNVSANTPFRLRNFLVYFNSLFDIFWLTRDYASQAANNAFPSGTLWIVSILFQQGYTVYMTMVIVPYTRISWRVKALLLFIVTAFWVQSWAWYSVTGFLIADAVVNMDFQARSRNGFQIAGYQAPFWPLYVLLAFIGYLLQFLFISWNPGMRKNELYAHTGIYTGGLLNENLDESRKLGRVDNYLIIVGIMLLVETFEWPRHVLRSKPLVALGRRSFSVFLVQSIFIYTAGIKLWLHINKSGTSDTLNTFAVFCTCAATVALASEVFYRAIDIPSVAFARLFWAWMTK</sequence>
<evidence type="ECO:0000256" key="1">
    <source>
        <dbReference type="SAM" id="Phobius"/>
    </source>
</evidence>
<dbReference type="EMBL" id="FP929064">
    <property type="protein sequence ID" value="CBX90387.1"/>
    <property type="molecule type" value="Genomic_DNA"/>
</dbReference>
<keyword evidence="1" id="KW-0472">Membrane</keyword>
<dbReference type="STRING" id="985895.E4ZGG7"/>
<evidence type="ECO:0008006" key="4">
    <source>
        <dbReference type="Google" id="ProtNLM"/>
    </source>
</evidence>
<feature type="transmembrane region" description="Helical" evidence="1">
    <location>
        <begin position="30"/>
        <end position="52"/>
    </location>
</feature>
<protein>
    <recommendedName>
        <fullName evidence="4">Acyltransferase 3 domain-containing protein</fullName>
    </recommendedName>
</protein>
<keyword evidence="1" id="KW-0812">Transmembrane</keyword>
<dbReference type="HOGENOM" id="CLU_029045_0_0_1"/>
<dbReference type="eggNOG" id="ENOG502RXFK">
    <property type="taxonomic scope" value="Eukaryota"/>
</dbReference>
<feature type="transmembrane region" description="Helical" evidence="1">
    <location>
        <begin position="401"/>
        <end position="422"/>
    </location>
</feature>
<dbReference type="AlphaFoldDB" id="E4ZGG7"/>
<feature type="transmembrane region" description="Helical" evidence="1">
    <location>
        <begin position="83"/>
        <end position="102"/>
    </location>
</feature>
<gene>
    <name evidence="2" type="ORF">LEMA_P065130.1</name>
</gene>
<dbReference type="VEuPathDB" id="FungiDB:LEMA_P065130.1"/>
<feature type="transmembrane region" description="Helical" evidence="1">
    <location>
        <begin position="114"/>
        <end position="136"/>
    </location>
</feature>
<feature type="transmembrane region" description="Helical" evidence="1">
    <location>
        <begin position="277"/>
        <end position="298"/>
    </location>
</feature>
<evidence type="ECO:0000313" key="2">
    <source>
        <dbReference type="EMBL" id="CBX90387.1"/>
    </source>
</evidence>
<accession>E4ZGG7</accession>
<dbReference type="InParanoid" id="E4ZGG7"/>
<name>E4ZGG7_LEPMJ</name>
<dbReference type="Proteomes" id="UP000002668">
    <property type="component" value="Genome"/>
</dbReference>
<feature type="transmembrane region" description="Helical" evidence="1">
    <location>
        <begin position="367"/>
        <end position="389"/>
    </location>
</feature>
<feature type="transmembrane region" description="Helical" evidence="1">
    <location>
        <begin position="228"/>
        <end position="256"/>
    </location>
</feature>
<dbReference type="OMA" id="VQSWAWY"/>
<keyword evidence="3" id="KW-1185">Reference proteome</keyword>
<evidence type="ECO:0000313" key="3">
    <source>
        <dbReference type="Proteomes" id="UP000002668"/>
    </source>
</evidence>
<organism evidence="2 3">
    <name type="scientific">Leptosphaeria maculans (strain JN3 / isolate v23.1.3 / race Av1-4-5-6-7-8)</name>
    <name type="common">Blackleg fungus</name>
    <name type="synonym">Phoma lingam</name>
    <dbReference type="NCBI Taxonomy" id="985895"/>
    <lineage>
        <taxon>Eukaryota</taxon>
        <taxon>Fungi</taxon>
        <taxon>Dikarya</taxon>
        <taxon>Ascomycota</taxon>
        <taxon>Pezizomycotina</taxon>
        <taxon>Dothideomycetes</taxon>
        <taxon>Pleosporomycetidae</taxon>
        <taxon>Pleosporales</taxon>
        <taxon>Pleosporineae</taxon>
        <taxon>Leptosphaeriaceae</taxon>
        <taxon>Plenodomus</taxon>
        <taxon>Plenodomus lingam/Leptosphaeria maculans species complex</taxon>
    </lineage>
</organism>